<comment type="caution">
    <text evidence="2">The sequence shown here is derived from an EMBL/GenBank/DDBJ whole genome shotgun (WGS) entry which is preliminary data.</text>
</comment>
<accession>A0ABT9V3Y1</accession>
<dbReference type="PANTHER" id="PTHR33495">
    <property type="entry name" value="ANTI-SIGMA FACTOR ANTAGONIST TM_1081-RELATED-RELATED"/>
    <property type="match status" value="1"/>
</dbReference>
<dbReference type="SUPFAM" id="SSF52091">
    <property type="entry name" value="SpoIIaa-like"/>
    <property type="match status" value="1"/>
</dbReference>
<dbReference type="EMBL" id="JAUSTU010000008">
    <property type="protein sequence ID" value="MDQ0155662.1"/>
    <property type="molecule type" value="Genomic_DNA"/>
</dbReference>
<evidence type="ECO:0000313" key="2">
    <source>
        <dbReference type="EMBL" id="MDQ0155662.1"/>
    </source>
</evidence>
<dbReference type="CDD" id="cd07043">
    <property type="entry name" value="STAS_anti-anti-sigma_factors"/>
    <property type="match status" value="1"/>
</dbReference>
<reference evidence="2 3" key="1">
    <citation type="submission" date="2023-07" db="EMBL/GenBank/DDBJ databases">
        <title>Genomic Encyclopedia of Type Strains, Phase IV (KMG-IV): sequencing the most valuable type-strain genomes for metagenomic binning, comparative biology and taxonomic classification.</title>
        <authorList>
            <person name="Goeker M."/>
        </authorList>
    </citation>
    <scope>NUCLEOTIDE SEQUENCE [LARGE SCALE GENOMIC DNA]</scope>
    <source>
        <strain evidence="2 3">DSM 23948</strain>
    </source>
</reference>
<dbReference type="InterPro" id="IPR036513">
    <property type="entry name" value="STAS_dom_sf"/>
</dbReference>
<feature type="domain" description="STAS" evidence="1">
    <location>
        <begin position="1"/>
        <end position="101"/>
    </location>
</feature>
<dbReference type="Pfam" id="PF01740">
    <property type="entry name" value="STAS"/>
    <property type="match status" value="1"/>
</dbReference>
<dbReference type="Proteomes" id="UP001231362">
    <property type="component" value="Unassembled WGS sequence"/>
</dbReference>
<sequence length="101" mass="11588">MLINFMNSGDVLEASFMNDIHFETSRQLEEELSNFSPAKEYNKIVIDFSNVRFVDSSGISLLLKWIYPMSSHAKVELVHVSEPVQNIFKICKLDQFAQISS</sequence>
<dbReference type="PROSITE" id="PS50801">
    <property type="entry name" value="STAS"/>
    <property type="match status" value="1"/>
</dbReference>
<gene>
    <name evidence="2" type="ORF">J2S07_001967</name>
</gene>
<evidence type="ECO:0000313" key="3">
    <source>
        <dbReference type="Proteomes" id="UP001231362"/>
    </source>
</evidence>
<dbReference type="Gene3D" id="3.30.750.24">
    <property type="entry name" value="STAS domain"/>
    <property type="match status" value="1"/>
</dbReference>
<name>A0ABT9V3Y1_9BACL</name>
<dbReference type="InterPro" id="IPR002645">
    <property type="entry name" value="STAS_dom"/>
</dbReference>
<protein>
    <submittedName>
        <fullName evidence="2">Anti-anti-sigma factor</fullName>
    </submittedName>
</protein>
<dbReference type="RefSeq" id="WP_307150193.1">
    <property type="nucleotide sequence ID" value="NZ_JAUSTU010000008.1"/>
</dbReference>
<organism evidence="2 3">
    <name type="scientific">Anoxybacillus andreesenii</name>
    <dbReference type="NCBI Taxonomy" id="1325932"/>
    <lineage>
        <taxon>Bacteria</taxon>
        <taxon>Bacillati</taxon>
        <taxon>Bacillota</taxon>
        <taxon>Bacilli</taxon>
        <taxon>Bacillales</taxon>
        <taxon>Anoxybacillaceae</taxon>
        <taxon>Anoxybacillus</taxon>
    </lineage>
</organism>
<evidence type="ECO:0000259" key="1">
    <source>
        <dbReference type="PROSITE" id="PS50801"/>
    </source>
</evidence>
<keyword evidence="3" id="KW-1185">Reference proteome</keyword>
<proteinExistence type="predicted"/>